<feature type="compositionally biased region" description="Acidic residues" evidence="4">
    <location>
        <begin position="494"/>
        <end position="508"/>
    </location>
</feature>
<evidence type="ECO:0000259" key="6">
    <source>
        <dbReference type="Pfam" id="PF25078"/>
    </source>
</evidence>
<feature type="region of interest" description="Disordered" evidence="4">
    <location>
        <begin position="231"/>
        <end position="251"/>
    </location>
</feature>
<dbReference type="GO" id="GO:0003677">
    <property type="term" value="F:DNA binding"/>
    <property type="evidence" value="ECO:0007669"/>
    <property type="project" value="UniProtKB-KW"/>
</dbReference>
<feature type="region of interest" description="Disordered" evidence="4">
    <location>
        <begin position="545"/>
        <end position="564"/>
    </location>
</feature>
<keyword evidence="2" id="KW-0238">DNA-binding</keyword>
<dbReference type="EMBL" id="JAAMPI010000793">
    <property type="protein sequence ID" value="KAF4628569.1"/>
    <property type="molecule type" value="Genomic_DNA"/>
</dbReference>
<dbReference type="Pfam" id="PF25078">
    <property type="entry name" value="DUF7801"/>
    <property type="match status" value="1"/>
</dbReference>
<feature type="coiled-coil region" evidence="3">
    <location>
        <begin position="302"/>
        <end position="329"/>
    </location>
</feature>
<dbReference type="GO" id="GO:0005737">
    <property type="term" value="C:cytoplasm"/>
    <property type="evidence" value="ECO:0007669"/>
    <property type="project" value="TreeGrafter"/>
</dbReference>
<feature type="region of interest" description="Disordered" evidence="4">
    <location>
        <begin position="478"/>
        <end position="509"/>
    </location>
</feature>
<feature type="region of interest" description="Disordered" evidence="4">
    <location>
        <begin position="164"/>
        <end position="185"/>
    </location>
</feature>
<evidence type="ECO:0000256" key="2">
    <source>
        <dbReference type="ARBA" id="ARBA00023125"/>
    </source>
</evidence>
<dbReference type="PANTHER" id="PTHR42963">
    <property type="entry name" value="CHROMOSOME PARTITION PROTEIN MUKB"/>
    <property type="match status" value="1"/>
</dbReference>
<dbReference type="InterPro" id="IPR029191">
    <property type="entry name" value="Uds1"/>
</dbReference>
<feature type="compositionally biased region" description="Basic and acidic residues" evidence="4">
    <location>
        <begin position="599"/>
        <end position="608"/>
    </location>
</feature>
<feature type="region of interest" description="Disordered" evidence="4">
    <location>
        <begin position="332"/>
        <end position="359"/>
    </location>
</feature>
<dbReference type="Gene3D" id="1.10.287.1490">
    <property type="match status" value="1"/>
</dbReference>
<feature type="region of interest" description="Disordered" evidence="4">
    <location>
        <begin position="599"/>
        <end position="622"/>
    </location>
</feature>
<keyword evidence="3" id="KW-0175">Coiled coil</keyword>
<feature type="compositionally biased region" description="Polar residues" evidence="4">
    <location>
        <begin position="344"/>
        <end position="359"/>
    </location>
</feature>
<dbReference type="Proteomes" id="UP000566819">
    <property type="component" value="Unassembled WGS sequence"/>
</dbReference>
<evidence type="ECO:0000256" key="1">
    <source>
        <dbReference type="ARBA" id="ARBA00022490"/>
    </source>
</evidence>
<evidence type="ECO:0000256" key="4">
    <source>
        <dbReference type="SAM" id="MobiDB-lite"/>
    </source>
</evidence>
<feature type="domain" description="Up-regulated during septation protein 1" evidence="5">
    <location>
        <begin position="94"/>
        <end position="228"/>
    </location>
</feature>
<dbReference type="OrthoDB" id="5569911at2759"/>
<evidence type="ECO:0000256" key="3">
    <source>
        <dbReference type="SAM" id="Coils"/>
    </source>
</evidence>
<feature type="compositionally biased region" description="Polar residues" evidence="4">
    <location>
        <begin position="896"/>
        <end position="907"/>
    </location>
</feature>
<organism evidence="7 8">
    <name type="scientific">Cudoniella acicularis</name>
    <dbReference type="NCBI Taxonomy" id="354080"/>
    <lineage>
        <taxon>Eukaryota</taxon>
        <taxon>Fungi</taxon>
        <taxon>Dikarya</taxon>
        <taxon>Ascomycota</taxon>
        <taxon>Pezizomycotina</taxon>
        <taxon>Leotiomycetes</taxon>
        <taxon>Helotiales</taxon>
        <taxon>Tricladiaceae</taxon>
        <taxon>Cudoniella</taxon>
    </lineage>
</organism>
<proteinExistence type="predicted"/>
<protein>
    <recommendedName>
        <fullName evidence="9">Up-regulated during septation protein 1 domain-containing protein</fullName>
    </recommendedName>
</protein>
<dbReference type="AlphaFoldDB" id="A0A8H4RH64"/>
<accession>A0A8H4RH64</accession>
<keyword evidence="8" id="KW-1185">Reference proteome</keyword>
<sequence length="907" mass="102117">MNGTLPRQDMGYGGKGLQSGYGARNEVDNRLSPRYYGASRMDPESQDPPARVILGGYKDDILNGFEGETPRYNPMNPSRSQSSMQLNLNDSVQVHLLVETALGDSQEYELLSQEEVDDLKKLCQSLTQRIGQVRQNLAIQSKYRDAAISMSKLYLSPEKKLSQDGGKIRGMLGHSRSKSERAEEANQERLASEKKCLDLAEELWFLEKRLMEPQTRLLKHTAGILQMTHKGPKVTAKGATGAPPVGGIPGSPESMYTYPNARSSMEPFPVDDIFDERSLYRSFERLDGFAELDSGGPSQGANQEQMQMITKTEQKLEDLNKRLREVIIQANPQQESRVGLPPFSRTNSDGKPTQPGDSLQNSLEYLEQGIATIGREQNELLQNQGVSEEVMEERVEELNNQLYDILKPYDEIRPPPPQITGSGLSNQLSYFQDSVAAIKSEMTRSANLSSKSNGNQEQMETVMMGLWEIIQSGEEEARQRRLERRQTRSMNGLPEDEDDMSADEDSDPNEQFSIQAFSAKVQWLYSQATKLKDQKKVLQRQIKQQRELNSMSDSKKDAEFTQKKEELERTQNLLIRTEADADNVRGQLSLMMEKLDEARQQESLRDQVRSTSESSAIREAQQDLDRANQTIATLEEELQELRDDQSISNAETQTRIGEAEAKIASFTQELAAAAAAQATFEASLKQKEKEIEDKENEMEDLNIRLAELQTEVTIAKAELDGAYGSRAQRAAEVASNPAIQKEIDNLTKKNASLSNELAVLRSKGTANPETEEKLRVLKKELEETIEEYEQMTKASIEWEKEREQLEGTIDKLRDEREQLEAQLSDERVRWLGMKSPGVDGAMPGAGSTSTTVLKNEFKKMMRDTRAENAKALRAEQAERRRLEDELRTLKRAQGPGKSSLSQSMGLS</sequence>
<dbReference type="InterPro" id="IPR056703">
    <property type="entry name" value="DUF7801"/>
</dbReference>
<feature type="compositionally biased region" description="Basic and acidic residues" evidence="4">
    <location>
        <begin position="553"/>
        <end position="564"/>
    </location>
</feature>
<evidence type="ECO:0000313" key="8">
    <source>
        <dbReference type="Proteomes" id="UP000566819"/>
    </source>
</evidence>
<feature type="domain" description="DUF7801" evidence="6">
    <location>
        <begin position="685"/>
        <end position="832"/>
    </location>
</feature>
<dbReference type="Pfam" id="PF15456">
    <property type="entry name" value="Uds1"/>
    <property type="match status" value="1"/>
</dbReference>
<evidence type="ECO:0008006" key="9">
    <source>
        <dbReference type="Google" id="ProtNLM"/>
    </source>
</evidence>
<evidence type="ECO:0000313" key="7">
    <source>
        <dbReference type="EMBL" id="KAF4628569.1"/>
    </source>
</evidence>
<dbReference type="InterPro" id="IPR050308">
    <property type="entry name" value="MukB/SMC"/>
</dbReference>
<feature type="region of interest" description="Disordered" evidence="4">
    <location>
        <begin position="885"/>
        <end position="907"/>
    </location>
</feature>
<keyword evidence="1" id="KW-0963">Cytoplasm</keyword>
<gene>
    <name evidence="7" type="ORF">G7Y89_g9585</name>
</gene>
<name>A0A8H4RH64_9HELO</name>
<dbReference type="PANTHER" id="PTHR42963:SF1">
    <property type="entry name" value="DUF4476 DOMAIN-CONTAINING PROTEIN"/>
    <property type="match status" value="1"/>
</dbReference>
<comment type="caution">
    <text evidence="7">The sequence shown here is derived from an EMBL/GenBank/DDBJ whole genome shotgun (WGS) entry which is preliminary data.</text>
</comment>
<reference evidence="7 8" key="1">
    <citation type="submission" date="2020-03" db="EMBL/GenBank/DDBJ databases">
        <title>Draft Genome Sequence of Cudoniella acicularis.</title>
        <authorList>
            <person name="Buettner E."/>
            <person name="Kellner H."/>
        </authorList>
    </citation>
    <scope>NUCLEOTIDE SEQUENCE [LARGE SCALE GENOMIC DNA]</scope>
    <source>
        <strain evidence="7 8">DSM 108380</strain>
    </source>
</reference>
<feature type="region of interest" description="Disordered" evidence="4">
    <location>
        <begin position="1"/>
        <end position="25"/>
    </location>
</feature>
<evidence type="ECO:0000259" key="5">
    <source>
        <dbReference type="Pfam" id="PF15456"/>
    </source>
</evidence>